<keyword evidence="3 6" id="KW-0479">Metal-binding</keyword>
<gene>
    <name evidence="7" type="ORF">JF625_23675</name>
</gene>
<dbReference type="GO" id="GO:0000105">
    <property type="term" value="P:L-histidine biosynthetic process"/>
    <property type="evidence" value="ECO:0007669"/>
    <property type="project" value="TreeGrafter"/>
</dbReference>
<keyword evidence="4" id="KW-0378">Hydrolase</keyword>
<protein>
    <submittedName>
        <fullName evidence="7">Histidinol phosphate phosphatase</fullName>
    </submittedName>
</protein>
<comment type="caution">
    <text evidence="7">The sequence shown here is derived from an EMBL/GenBank/DDBJ whole genome shotgun (WGS) entry which is preliminary data.</text>
</comment>
<evidence type="ECO:0000256" key="3">
    <source>
        <dbReference type="ARBA" id="ARBA00022723"/>
    </source>
</evidence>
<comment type="similarity">
    <text evidence="2">Belongs to the inositol monophosphatase superfamily.</text>
</comment>
<dbReference type="PRINTS" id="PR00377">
    <property type="entry name" value="IMPHPHTASES"/>
</dbReference>
<dbReference type="Gene3D" id="3.30.540.10">
    <property type="entry name" value="Fructose-1,6-Bisphosphatase, subunit A, domain 1"/>
    <property type="match status" value="1"/>
</dbReference>
<feature type="non-terminal residue" evidence="7">
    <location>
        <position position="90"/>
    </location>
</feature>
<dbReference type="Pfam" id="PF00459">
    <property type="entry name" value="Inositol_P"/>
    <property type="match status" value="1"/>
</dbReference>
<name>A0A952FTT4_9PROT</name>
<evidence type="ECO:0000256" key="6">
    <source>
        <dbReference type="PIRSR" id="PIRSR600760-2"/>
    </source>
</evidence>
<dbReference type="AlphaFoldDB" id="A0A952FTT4"/>
<sequence>MTADPFVAFAERLADAARPAAMRWFRTGLAVEDKADDSPVTMADRSVEQLMRQMINGRYPDHGILGEEHGREGIDRDLVWVLDPIDGTRA</sequence>
<dbReference type="GO" id="GO:0046872">
    <property type="term" value="F:metal ion binding"/>
    <property type="evidence" value="ECO:0007669"/>
    <property type="project" value="UniProtKB-KW"/>
</dbReference>
<keyword evidence="5 6" id="KW-0460">Magnesium</keyword>
<evidence type="ECO:0000256" key="4">
    <source>
        <dbReference type="ARBA" id="ARBA00022801"/>
    </source>
</evidence>
<dbReference type="InterPro" id="IPR051090">
    <property type="entry name" value="Inositol_monoP_superfamily"/>
</dbReference>
<feature type="binding site" evidence="6">
    <location>
        <position position="85"/>
    </location>
    <ligand>
        <name>Mg(2+)</name>
        <dbReference type="ChEBI" id="CHEBI:18420"/>
        <label>1</label>
        <note>catalytic</note>
    </ligand>
</feature>
<dbReference type="GO" id="GO:0016791">
    <property type="term" value="F:phosphatase activity"/>
    <property type="evidence" value="ECO:0007669"/>
    <property type="project" value="UniProtKB-ARBA"/>
</dbReference>
<accession>A0A952FTT4</accession>
<organism evidence="7 8">
    <name type="scientific">Inquilinus limosus</name>
    <dbReference type="NCBI Taxonomy" id="171674"/>
    <lineage>
        <taxon>Bacteria</taxon>
        <taxon>Pseudomonadati</taxon>
        <taxon>Pseudomonadota</taxon>
        <taxon>Alphaproteobacteria</taxon>
        <taxon>Rhodospirillales</taxon>
        <taxon>Rhodospirillaceae</taxon>
        <taxon>Inquilinus</taxon>
    </lineage>
</organism>
<evidence type="ECO:0000256" key="5">
    <source>
        <dbReference type="ARBA" id="ARBA00022842"/>
    </source>
</evidence>
<feature type="binding site" evidence="6">
    <location>
        <position position="86"/>
    </location>
    <ligand>
        <name>Mg(2+)</name>
        <dbReference type="ChEBI" id="CHEBI:18420"/>
        <label>1</label>
        <note>catalytic</note>
    </ligand>
</feature>
<comment type="cofactor">
    <cofactor evidence="1 6">
        <name>Mg(2+)</name>
        <dbReference type="ChEBI" id="CHEBI:18420"/>
    </cofactor>
</comment>
<evidence type="ECO:0000313" key="8">
    <source>
        <dbReference type="Proteomes" id="UP000700706"/>
    </source>
</evidence>
<evidence type="ECO:0000313" key="7">
    <source>
        <dbReference type="EMBL" id="MBW8728131.1"/>
    </source>
</evidence>
<proteinExistence type="inferred from homology"/>
<dbReference type="Proteomes" id="UP000700706">
    <property type="component" value="Unassembled WGS sequence"/>
</dbReference>
<evidence type="ECO:0000256" key="1">
    <source>
        <dbReference type="ARBA" id="ARBA00001946"/>
    </source>
</evidence>
<dbReference type="InterPro" id="IPR000760">
    <property type="entry name" value="Inositol_monophosphatase-like"/>
</dbReference>
<dbReference type="EMBL" id="JAEKLZ010000357">
    <property type="protein sequence ID" value="MBW8728131.1"/>
    <property type="molecule type" value="Genomic_DNA"/>
</dbReference>
<dbReference type="PANTHER" id="PTHR43200:SF6">
    <property type="entry name" value="3'(2'),5'-BISPHOSPHATE NUCLEOTIDASE"/>
    <property type="match status" value="1"/>
</dbReference>
<evidence type="ECO:0000256" key="2">
    <source>
        <dbReference type="ARBA" id="ARBA00009759"/>
    </source>
</evidence>
<dbReference type="SUPFAM" id="SSF56655">
    <property type="entry name" value="Carbohydrate phosphatase"/>
    <property type="match status" value="1"/>
</dbReference>
<reference evidence="7" key="1">
    <citation type="submission" date="2020-06" db="EMBL/GenBank/DDBJ databases">
        <title>Stable isotope informed genome-resolved metagenomics uncovers potential trophic interactions in rhizosphere soil.</title>
        <authorList>
            <person name="Starr E.P."/>
            <person name="Shi S."/>
            <person name="Blazewicz S.J."/>
            <person name="Koch B.J."/>
            <person name="Probst A.J."/>
            <person name="Hungate B.A."/>
            <person name="Pett-Ridge J."/>
            <person name="Firestone M.K."/>
            <person name="Banfield J.F."/>
        </authorList>
    </citation>
    <scope>NUCLEOTIDE SEQUENCE</scope>
    <source>
        <strain evidence="7">YM_69_17</strain>
    </source>
</reference>
<feature type="binding site" evidence="6">
    <location>
        <position position="67"/>
    </location>
    <ligand>
        <name>Mg(2+)</name>
        <dbReference type="ChEBI" id="CHEBI:18420"/>
        <label>1</label>
        <note>catalytic</note>
    </ligand>
</feature>
<feature type="binding site" evidence="6">
    <location>
        <position position="83"/>
    </location>
    <ligand>
        <name>Mg(2+)</name>
        <dbReference type="ChEBI" id="CHEBI:18420"/>
        <label>1</label>
        <note>catalytic</note>
    </ligand>
</feature>
<dbReference type="PANTHER" id="PTHR43200">
    <property type="entry name" value="PHOSPHATASE"/>
    <property type="match status" value="1"/>
</dbReference>